<reference evidence="1 2" key="1">
    <citation type="submission" date="2024-02" db="EMBL/GenBank/DDBJ databases">
        <authorList>
            <person name="Vignale AGUSTIN F."/>
            <person name="Sosa J E."/>
            <person name="Modenutti C."/>
        </authorList>
    </citation>
    <scope>NUCLEOTIDE SEQUENCE [LARGE SCALE GENOMIC DNA]</scope>
</reference>
<evidence type="ECO:0000313" key="2">
    <source>
        <dbReference type="Proteomes" id="UP001642360"/>
    </source>
</evidence>
<protein>
    <submittedName>
        <fullName evidence="1">Uncharacterized protein</fullName>
    </submittedName>
</protein>
<proteinExistence type="predicted"/>
<dbReference type="SUPFAM" id="SSF48264">
    <property type="entry name" value="Cytochrome P450"/>
    <property type="match status" value="1"/>
</dbReference>
<dbReference type="EMBL" id="CAUOFW020002391">
    <property type="protein sequence ID" value="CAK9153416.1"/>
    <property type="molecule type" value="Genomic_DNA"/>
</dbReference>
<evidence type="ECO:0000313" key="1">
    <source>
        <dbReference type="EMBL" id="CAK9153416.1"/>
    </source>
</evidence>
<dbReference type="AlphaFoldDB" id="A0ABC8SBA1"/>
<sequence length="82" mass="9242">CPTIVSMDPELNRYILMNEAKGVVPCYPQCMLDILGECNIAPVHGSIHKNMRGFLLAVVSPTMIRDQLLPKIDEFMRSHQSN</sequence>
<accession>A0ABC8SBA1</accession>
<dbReference type="Gene3D" id="1.10.630.10">
    <property type="entry name" value="Cytochrome P450"/>
    <property type="match status" value="1"/>
</dbReference>
<keyword evidence="2" id="KW-1185">Reference proteome</keyword>
<organism evidence="1 2">
    <name type="scientific">Ilex paraguariensis</name>
    <name type="common">yerba mate</name>
    <dbReference type="NCBI Taxonomy" id="185542"/>
    <lineage>
        <taxon>Eukaryota</taxon>
        <taxon>Viridiplantae</taxon>
        <taxon>Streptophyta</taxon>
        <taxon>Embryophyta</taxon>
        <taxon>Tracheophyta</taxon>
        <taxon>Spermatophyta</taxon>
        <taxon>Magnoliopsida</taxon>
        <taxon>eudicotyledons</taxon>
        <taxon>Gunneridae</taxon>
        <taxon>Pentapetalae</taxon>
        <taxon>asterids</taxon>
        <taxon>campanulids</taxon>
        <taxon>Aquifoliales</taxon>
        <taxon>Aquifoliaceae</taxon>
        <taxon>Ilex</taxon>
    </lineage>
</organism>
<name>A0ABC8SBA1_9AQUA</name>
<feature type="non-terminal residue" evidence="1">
    <location>
        <position position="1"/>
    </location>
</feature>
<dbReference type="Proteomes" id="UP001642360">
    <property type="component" value="Unassembled WGS sequence"/>
</dbReference>
<comment type="caution">
    <text evidence="1">The sequence shown here is derived from an EMBL/GenBank/DDBJ whole genome shotgun (WGS) entry which is preliminary data.</text>
</comment>
<dbReference type="InterPro" id="IPR036396">
    <property type="entry name" value="Cyt_P450_sf"/>
</dbReference>
<gene>
    <name evidence="1" type="ORF">ILEXP_LOCUS21683</name>
</gene>